<dbReference type="PANTHER" id="PTHR47785">
    <property type="entry name" value="ZN(II)2CYS6 TRANSCRIPTION FACTOR (EUROFUNG)-RELATED-RELATED"/>
    <property type="match status" value="1"/>
</dbReference>
<gene>
    <name evidence="7" type="ORF">GQ26_0230650</name>
</gene>
<evidence type="ECO:0000256" key="1">
    <source>
        <dbReference type="ARBA" id="ARBA00023015"/>
    </source>
</evidence>
<keyword evidence="3" id="KW-0804">Transcription</keyword>
<dbReference type="CDD" id="cd12148">
    <property type="entry name" value="fungal_TF_MHR"/>
    <property type="match status" value="1"/>
</dbReference>
<dbReference type="eggNOG" id="ENOG502SJW3">
    <property type="taxonomic scope" value="Eukaryota"/>
</dbReference>
<reference evidence="7" key="2">
    <citation type="journal article" date="2014" name="PLoS Genet.">
        <title>Signature gene expression reveals novel clues to the molecular mechanisms of dimorphic transition in Penicillium marneffei.</title>
        <authorList>
            <person name="Yang E."/>
            <person name="Wang G."/>
            <person name="Cai J."/>
            <person name="Woo P.C."/>
            <person name="Lau S.K."/>
            <person name="Yuen K.-Y."/>
            <person name="Chow W.-N."/>
            <person name="Lin X."/>
        </authorList>
    </citation>
    <scope>NUCLEOTIDE SEQUENCE</scope>
    <source>
        <strain evidence="7">PM1</strain>
    </source>
</reference>
<dbReference type="AlphaFoldDB" id="A0A093UYP9"/>
<protein>
    <submittedName>
        <fullName evidence="7">Oleate-activated transcription factor 1</fullName>
    </submittedName>
</protein>
<dbReference type="GO" id="GO:0003677">
    <property type="term" value="F:DNA binding"/>
    <property type="evidence" value="ECO:0007669"/>
    <property type="project" value="UniProtKB-KW"/>
</dbReference>
<keyword evidence="1" id="KW-0805">Transcription regulation</keyword>
<keyword evidence="2" id="KW-0238">DNA-binding</keyword>
<feature type="compositionally biased region" description="Polar residues" evidence="5">
    <location>
        <begin position="1"/>
        <end position="10"/>
    </location>
</feature>
<evidence type="ECO:0000313" key="7">
    <source>
        <dbReference type="EMBL" id="KFX45407.1"/>
    </source>
</evidence>
<sequence>MDNTDLNLEPTSKKRKLSRSESSSQGVTRKHTRVLAACDECRISKTRCDSARPVCAKCLKKGVPCVYPDKDPFSIFESWGQRILGAVESQQKVLVELVAQRTDRGRTPFTTVARDWQISLEDVDLETISRNDTPKTPITGSDMILSWPIFPRNKPVNTFPAYAHAEKEKNVDPRHQQIMLPNTIGYDGSQRRRILELRDIYMTKIQTKNPIVDAYELDEHLTKILEKGFDWSPSSCLVLLVLSLAAIWGNYPHDDRRTEMAYISYEGFPQRDFVINSIPKHRMRESLGYFLMARERMSTAYLDDSLLGVVCFCLFGMWYQYNIEPIPGWKMFRTASMLWEAYNVKHRDGRTERSKQEQSLEQRLYWTCLKSECEVRYELADLPSCTLHKSDFPFSLPTFSTSSNLPHSSSTGSNHHEQSIEDSPSHYYYLAEISLRRLLNRTRNAVVILSPDIDSATASTLAETLSKLDYQLEQWLEYLPPVLRFNRPLESLPPSNEPELVKLVRERYVEVRELLCRAHLYLCLHCGTTLSHEQARLYGTKASEGLALSVYRIQTENPFFRHPGSWGACRVRFNHSLCLIAAFRGKVNGISSAEYVVVPPAWADSVRVVIERLEVWSEEGGGIRELARLLRWLMADVA</sequence>
<dbReference type="InterPro" id="IPR036864">
    <property type="entry name" value="Zn2-C6_fun-type_DNA-bd_sf"/>
</dbReference>
<dbReference type="CDD" id="cd00067">
    <property type="entry name" value="GAL4"/>
    <property type="match status" value="1"/>
</dbReference>
<reference key="1">
    <citation type="journal article" date="2014" name="PLoS Genet.">
        <title>Signature Gene Expression Reveals Novel Clues to the Molecular Mechanisms of Dimorphic Transition in Penicillium marneffei.</title>
        <authorList>
            <person name="Yang E."/>
            <person name="Wang G."/>
            <person name="Cai J."/>
            <person name="Woo P.C."/>
            <person name="Lau S.K."/>
            <person name="Yuen K.-Y."/>
            <person name="Chow W.-N."/>
            <person name="Lin X."/>
        </authorList>
    </citation>
    <scope>NUCLEOTIDE SEQUENCE [LARGE SCALE GENOMIC DNA]</scope>
    <source>
        <strain>PM1</strain>
    </source>
</reference>
<dbReference type="InterPro" id="IPR001138">
    <property type="entry name" value="Zn2Cys6_DnaBD"/>
</dbReference>
<evidence type="ECO:0000256" key="3">
    <source>
        <dbReference type="ARBA" id="ARBA00023163"/>
    </source>
</evidence>
<comment type="caution">
    <text evidence="7">The sequence shown here is derived from an EMBL/GenBank/DDBJ whole genome shotgun (WGS) entry which is preliminary data.</text>
</comment>
<dbReference type="PANTHER" id="PTHR47785:SF5">
    <property type="entry name" value="ZN(II)2CYS6 TRANSCRIPTION FACTOR (EUROFUNG)"/>
    <property type="match status" value="1"/>
</dbReference>
<keyword evidence="4" id="KW-0539">Nucleus</keyword>
<dbReference type="InterPro" id="IPR053181">
    <property type="entry name" value="EcdB-like_regulator"/>
</dbReference>
<dbReference type="GO" id="GO:0008270">
    <property type="term" value="F:zinc ion binding"/>
    <property type="evidence" value="ECO:0007669"/>
    <property type="project" value="InterPro"/>
</dbReference>
<dbReference type="EMBL" id="JPOX01000023">
    <property type="protein sequence ID" value="KFX45407.1"/>
    <property type="molecule type" value="Genomic_DNA"/>
</dbReference>
<evidence type="ECO:0000256" key="5">
    <source>
        <dbReference type="SAM" id="MobiDB-lite"/>
    </source>
</evidence>
<proteinExistence type="predicted"/>
<evidence type="ECO:0000256" key="4">
    <source>
        <dbReference type="ARBA" id="ARBA00023242"/>
    </source>
</evidence>
<dbReference type="PROSITE" id="PS00463">
    <property type="entry name" value="ZN2_CY6_FUNGAL_1"/>
    <property type="match status" value="1"/>
</dbReference>
<dbReference type="SMART" id="SM00066">
    <property type="entry name" value="GAL4"/>
    <property type="match status" value="1"/>
</dbReference>
<dbReference type="PROSITE" id="PS50048">
    <property type="entry name" value="ZN2_CY6_FUNGAL_2"/>
    <property type="match status" value="1"/>
</dbReference>
<evidence type="ECO:0000259" key="6">
    <source>
        <dbReference type="PROSITE" id="PS50048"/>
    </source>
</evidence>
<feature type="region of interest" description="Disordered" evidence="5">
    <location>
        <begin position="1"/>
        <end position="28"/>
    </location>
</feature>
<dbReference type="Gene3D" id="4.10.240.10">
    <property type="entry name" value="Zn(2)-C6 fungal-type DNA-binding domain"/>
    <property type="match status" value="1"/>
</dbReference>
<dbReference type="GO" id="GO:0000981">
    <property type="term" value="F:DNA-binding transcription factor activity, RNA polymerase II-specific"/>
    <property type="evidence" value="ECO:0007669"/>
    <property type="project" value="InterPro"/>
</dbReference>
<name>A0A093UYP9_TALMA</name>
<evidence type="ECO:0000256" key="2">
    <source>
        <dbReference type="ARBA" id="ARBA00023125"/>
    </source>
</evidence>
<dbReference type="HOGENOM" id="CLU_004835_2_2_1"/>
<feature type="domain" description="Zn(2)-C6 fungal-type" evidence="6">
    <location>
        <begin position="37"/>
        <end position="67"/>
    </location>
</feature>
<accession>A0A093UYP9</accession>
<dbReference type="Pfam" id="PF00172">
    <property type="entry name" value="Zn_clus"/>
    <property type="match status" value="1"/>
</dbReference>
<dbReference type="SUPFAM" id="SSF57701">
    <property type="entry name" value="Zn2/Cys6 DNA-binding domain"/>
    <property type="match status" value="1"/>
</dbReference>
<organism evidence="7">
    <name type="scientific">Talaromyces marneffei PM1</name>
    <dbReference type="NCBI Taxonomy" id="1077442"/>
    <lineage>
        <taxon>Eukaryota</taxon>
        <taxon>Fungi</taxon>
        <taxon>Dikarya</taxon>
        <taxon>Ascomycota</taxon>
        <taxon>Pezizomycotina</taxon>
        <taxon>Eurotiomycetes</taxon>
        <taxon>Eurotiomycetidae</taxon>
        <taxon>Eurotiales</taxon>
        <taxon>Trichocomaceae</taxon>
        <taxon>Talaromyces</taxon>
        <taxon>Talaromyces sect. Talaromyces</taxon>
    </lineage>
</organism>